<gene>
    <name evidence="4" type="ORF">GALL_39900</name>
</gene>
<feature type="domain" description="N-acetyltransferase" evidence="3">
    <location>
        <begin position="1"/>
        <end position="104"/>
    </location>
</feature>
<evidence type="ECO:0000256" key="1">
    <source>
        <dbReference type="ARBA" id="ARBA00022679"/>
    </source>
</evidence>
<dbReference type="InterPro" id="IPR050832">
    <property type="entry name" value="Bact_Acetyltransf"/>
</dbReference>
<dbReference type="PROSITE" id="PS51186">
    <property type="entry name" value="GNAT"/>
    <property type="match status" value="1"/>
</dbReference>
<dbReference type="AlphaFoldDB" id="A0A1J5T1Z2"/>
<dbReference type="InterPro" id="IPR000182">
    <property type="entry name" value="GNAT_dom"/>
</dbReference>
<evidence type="ECO:0000313" key="4">
    <source>
        <dbReference type="EMBL" id="OIR14874.1"/>
    </source>
</evidence>
<organism evidence="4">
    <name type="scientific">mine drainage metagenome</name>
    <dbReference type="NCBI Taxonomy" id="410659"/>
    <lineage>
        <taxon>unclassified sequences</taxon>
        <taxon>metagenomes</taxon>
        <taxon>ecological metagenomes</taxon>
    </lineage>
</organism>
<protein>
    <submittedName>
        <fullName evidence="4">Putative acetyltransferase</fullName>
    </submittedName>
</protein>
<evidence type="ECO:0000256" key="2">
    <source>
        <dbReference type="ARBA" id="ARBA00023315"/>
    </source>
</evidence>
<keyword evidence="2" id="KW-0012">Acyltransferase</keyword>
<dbReference type="InterPro" id="IPR016181">
    <property type="entry name" value="Acyl_CoA_acyltransferase"/>
</dbReference>
<dbReference type="Pfam" id="PF00583">
    <property type="entry name" value="Acetyltransf_1"/>
    <property type="match status" value="1"/>
</dbReference>
<dbReference type="CDD" id="cd04301">
    <property type="entry name" value="NAT_SF"/>
    <property type="match status" value="1"/>
</dbReference>
<proteinExistence type="predicted"/>
<keyword evidence="1 4" id="KW-0808">Transferase</keyword>
<sequence length="113" mass="13222">MKYPAPFAGGRLAEEDGRVVGFAMGDRATGELWVIAVQPEYLKRGIGSELMRRVEAWLVENRCWELWLTTDLDPRLRAYSFYRHRGWEDWKEEGGMRYLRKQVDVRTAGRTPS</sequence>
<evidence type="ECO:0000259" key="3">
    <source>
        <dbReference type="PROSITE" id="PS51186"/>
    </source>
</evidence>
<reference evidence="4" key="1">
    <citation type="submission" date="2016-10" db="EMBL/GenBank/DDBJ databases">
        <title>Sequence of Gallionella enrichment culture.</title>
        <authorList>
            <person name="Poehlein A."/>
            <person name="Muehling M."/>
            <person name="Daniel R."/>
        </authorList>
    </citation>
    <scope>NUCLEOTIDE SEQUENCE</scope>
</reference>
<name>A0A1J5T1Z2_9ZZZZ</name>
<dbReference type="SUPFAM" id="SSF55729">
    <property type="entry name" value="Acyl-CoA N-acyltransferases (Nat)"/>
    <property type="match status" value="1"/>
</dbReference>
<dbReference type="GO" id="GO:0016747">
    <property type="term" value="F:acyltransferase activity, transferring groups other than amino-acyl groups"/>
    <property type="evidence" value="ECO:0007669"/>
    <property type="project" value="InterPro"/>
</dbReference>
<accession>A0A1J5T1Z2</accession>
<dbReference type="Gene3D" id="3.40.630.30">
    <property type="match status" value="1"/>
</dbReference>
<comment type="caution">
    <text evidence="4">The sequence shown here is derived from an EMBL/GenBank/DDBJ whole genome shotgun (WGS) entry which is preliminary data.</text>
</comment>
<dbReference type="PANTHER" id="PTHR43877">
    <property type="entry name" value="AMINOALKYLPHOSPHONATE N-ACETYLTRANSFERASE-RELATED-RELATED"/>
    <property type="match status" value="1"/>
</dbReference>
<dbReference type="EMBL" id="MLJW01000010">
    <property type="protein sequence ID" value="OIR14874.1"/>
    <property type="molecule type" value="Genomic_DNA"/>
</dbReference>